<dbReference type="PROSITE" id="PS51819">
    <property type="entry name" value="VOC"/>
    <property type="match status" value="1"/>
</dbReference>
<evidence type="ECO:0000313" key="3">
    <source>
        <dbReference type="Proteomes" id="UP001236569"/>
    </source>
</evidence>
<dbReference type="InterPro" id="IPR037523">
    <property type="entry name" value="VOC_core"/>
</dbReference>
<gene>
    <name evidence="2" type="ORF">QM480_23130</name>
</gene>
<protein>
    <submittedName>
        <fullName evidence="2">VOC family protein</fullName>
    </submittedName>
</protein>
<comment type="caution">
    <text evidence="2">The sequence shown here is derived from an EMBL/GenBank/DDBJ whole genome shotgun (WGS) entry which is preliminary data.</text>
</comment>
<evidence type="ECO:0000313" key="2">
    <source>
        <dbReference type="EMBL" id="MDI9867254.1"/>
    </source>
</evidence>
<sequence>MKIKEINHIAHFVKDLEASKEFYGNILALPEVPRPAFDFEGAWYALGTHTLHLIAGRTDDIIVGGTRRNHFALEVEDIEECEAFLKAKKIPMVGPKMRPDGVPQIFIQDPDGYWIEFTLSVS</sequence>
<dbReference type="PANTHER" id="PTHR46142:SF3">
    <property type="entry name" value="F18B13.24 PROTEIN"/>
    <property type="match status" value="1"/>
</dbReference>
<proteinExistence type="predicted"/>
<dbReference type="Proteomes" id="UP001236569">
    <property type="component" value="Unassembled WGS sequence"/>
</dbReference>
<dbReference type="PANTHER" id="PTHR46142">
    <property type="match status" value="1"/>
</dbReference>
<keyword evidence="3" id="KW-1185">Reference proteome</keyword>
<organism evidence="2 3">
    <name type="scientific">Flectobacillus longus</name>
    <dbReference type="NCBI Taxonomy" id="2984207"/>
    <lineage>
        <taxon>Bacteria</taxon>
        <taxon>Pseudomonadati</taxon>
        <taxon>Bacteroidota</taxon>
        <taxon>Cytophagia</taxon>
        <taxon>Cytophagales</taxon>
        <taxon>Flectobacillaceae</taxon>
        <taxon>Flectobacillus</taxon>
    </lineage>
</organism>
<dbReference type="InterPro" id="IPR029068">
    <property type="entry name" value="Glyas_Bleomycin-R_OHBP_Dase"/>
</dbReference>
<evidence type="ECO:0000259" key="1">
    <source>
        <dbReference type="PROSITE" id="PS51819"/>
    </source>
</evidence>
<dbReference type="Gene3D" id="3.10.180.10">
    <property type="entry name" value="2,3-Dihydroxybiphenyl 1,2-Dioxygenase, domain 1"/>
    <property type="match status" value="1"/>
</dbReference>
<dbReference type="Pfam" id="PF00903">
    <property type="entry name" value="Glyoxalase"/>
    <property type="match status" value="1"/>
</dbReference>
<feature type="domain" description="VOC" evidence="1">
    <location>
        <begin position="5"/>
        <end position="120"/>
    </location>
</feature>
<dbReference type="RefSeq" id="WP_283371928.1">
    <property type="nucleotide sequence ID" value="NZ_JASHID010000026.1"/>
</dbReference>
<dbReference type="EMBL" id="JASHID010000026">
    <property type="protein sequence ID" value="MDI9867254.1"/>
    <property type="molecule type" value="Genomic_DNA"/>
</dbReference>
<dbReference type="SUPFAM" id="SSF54593">
    <property type="entry name" value="Glyoxalase/Bleomycin resistance protein/Dihydroxybiphenyl dioxygenase"/>
    <property type="match status" value="1"/>
</dbReference>
<reference evidence="2 3" key="1">
    <citation type="submission" date="2023-05" db="EMBL/GenBank/DDBJ databases">
        <title>Novel species of genus Flectobacillus isolated from stream in China.</title>
        <authorList>
            <person name="Lu H."/>
        </authorList>
    </citation>
    <scope>NUCLEOTIDE SEQUENCE [LARGE SCALE GENOMIC DNA]</scope>
    <source>
        <strain evidence="2 3">DC10W</strain>
    </source>
</reference>
<name>A0ABT6YUH6_9BACT</name>
<dbReference type="InterPro" id="IPR004360">
    <property type="entry name" value="Glyas_Fos-R_dOase_dom"/>
</dbReference>
<accession>A0ABT6YUH6</accession>